<feature type="transmembrane region" description="Helical" evidence="8">
    <location>
        <begin position="79"/>
        <end position="99"/>
    </location>
</feature>
<dbReference type="GO" id="GO:0009847">
    <property type="term" value="P:spore germination"/>
    <property type="evidence" value="ECO:0007669"/>
    <property type="project" value="InterPro"/>
</dbReference>
<dbReference type="NCBIfam" id="TIGR00912">
    <property type="entry name" value="2A0309"/>
    <property type="match status" value="1"/>
</dbReference>
<protein>
    <submittedName>
        <fullName evidence="9">Spore germination protein GerXB</fullName>
    </submittedName>
</protein>
<keyword evidence="4" id="KW-0309">Germination</keyword>
<dbReference type="Proteomes" id="UP000199087">
    <property type="component" value="Unassembled WGS sequence"/>
</dbReference>
<evidence type="ECO:0000313" key="9">
    <source>
        <dbReference type="EMBL" id="CRK81285.1"/>
    </source>
</evidence>
<keyword evidence="5 8" id="KW-0812">Transmembrane</keyword>
<evidence type="ECO:0000313" key="10">
    <source>
        <dbReference type="Proteomes" id="UP000199087"/>
    </source>
</evidence>
<keyword evidence="7 8" id="KW-0472">Membrane</keyword>
<feature type="transmembrane region" description="Helical" evidence="8">
    <location>
        <begin position="178"/>
        <end position="199"/>
    </location>
</feature>
<comment type="subcellular location">
    <subcellularLocation>
        <location evidence="1">Membrane</location>
        <topology evidence="1">Multi-pass membrane protein</topology>
    </subcellularLocation>
</comment>
<dbReference type="EMBL" id="CVRB01000001">
    <property type="protein sequence ID" value="CRK81285.1"/>
    <property type="molecule type" value="Genomic_DNA"/>
</dbReference>
<feature type="transmembrane region" description="Helical" evidence="8">
    <location>
        <begin position="46"/>
        <end position="67"/>
    </location>
</feature>
<feature type="transmembrane region" description="Helical" evidence="8">
    <location>
        <begin position="12"/>
        <end position="34"/>
    </location>
</feature>
<feature type="transmembrane region" description="Helical" evidence="8">
    <location>
        <begin position="369"/>
        <end position="392"/>
    </location>
</feature>
<evidence type="ECO:0000256" key="3">
    <source>
        <dbReference type="ARBA" id="ARBA00022448"/>
    </source>
</evidence>
<evidence type="ECO:0000256" key="6">
    <source>
        <dbReference type="ARBA" id="ARBA00022989"/>
    </source>
</evidence>
<evidence type="ECO:0000256" key="1">
    <source>
        <dbReference type="ARBA" id="ARBA00004141"/>
    </source>
</evidence>
<comment type="similarity">
    <text evidence="2">Belongs to the amino acid-polyamine-organocation (APC) superfamily. Spore germination protein (SGP) (TC 2.A.3.9) family.</text>
</comment>
<evidence type="ECO:0000256" key="7">
    <source>
        <dbReference type="ARBA" id="ARBA00023136"/>
    </source>
</evidence>
<gene>
    <name evidence="9" type="primary">gerXB_1</name>
    <name evidence="9" type="ORF">BN000_01185</name>
</gene>
<feature type="transmembrane region" description="Helical" evidence="8">
    <location>
        <begin position="153"/>
        <end position="171"/>
    </location>
</feature>
<organism evidence="9 10">
    <name type="scientific">Neobacillus massiliamazoniensis</name>
    <dbReference type="NCBI Taxonomy" id="1499688"/>
    <lineage>
        <taxon>Bacteria</taxon>
        <taxon>Bacillati</taxon>
        <taxon>Bacillota</taxon>
        <taxon>Bacilli</taxon>
        <taxon>Bacillales</taxon>
        <taxon>Bacillaceae</taxon>
        <taxon>Neobacillus</taxon>
    </lineage>
</organism>
<evidence type="ECO:0000256" key="8">
    <source>
        <dbReference type="SAM" id="Phobius"/>
    </source>
</evidence>
<feature type="transmembrane region" description="Helical" evidence="8">
    <location>
        <begin position="111"/>
        <end position="133"/>
    </location>
</feature>
<dbReference type="PANTHER" id="PTHR34975">
    <property type="entry name" value="SPORE GERMINATION PROTEIN A2"/>
    <property type="match status" value="1"/>
</dbReference>
<feature type="transmembrane region" description="Helical" evidence="8">
    <location>
        <begin position="308"/>
        <end position="327"/>
    </location>
</feature>
<name>A0A0U1NTJ4_9BACI</name>
<sequence>MKSPFITNLSPNGIVVLIIKIIPKGNTIIVMKFVSRREYMNKQTISVLQLALMLIGSTGIINHVVVIPLILDVSGRDSWISILFSSGFFLFWIPILIFIRSRMNGEQLFLWIKGNFGIFVAFPLMALILLNLFTLSLITLKETLTFLSFYLPMTPKLFLGAFFSFICFYNAKKGIQSIALTTGILIPIVFLLGFFVMTANFPHKDFSFLKPFMEHGISPIIKGMIYPVSGYVELGFILYLNQYINTKMKFTALIWIAITFLILTLGPTIGAITEFGPFIAAKQRYPAFEEWRLVSIGRYIEHLDFLSVYQWFVGSFIRISLLTFLIPDLLQFTSKKVKYGTQLFLLGLITILSTWSISDTTFYWSLAHLFMPFSMASTLFICLVLAFLSIFVNKKKGVQTNEAQ</sequence>
<keyword evidence="10" id="KW-1185">Reference proteome</keyword>
<dbReference type="STRING" id="1499688.BN000_01185"/>
<feature type="transmembrane region" description="Helical" evidence="8">
    <location>
        <begin position="252"/>
        <end position="272"/>
    </location>
</feature>
<reference evidence="10" key="1">
    <citation type="submission" date="2015-05" db="EMBL/GenBank/DDBJ databases">
        <authorList>
            <person name="Urmite Genomes"/>
        </authorList>
    </citation>
    <scope>NUCLEOTIDE SEQUENCE [LARGE SCALE GENOMIC DNA]</scope>
    <source>
        <strain evidence="10">LF1</strain>
    </source>
</reference>
<feature type="transmembrane region" description="Helical" evidence="8">
    <location>
        <begin position="219"/>
        <end position="240"/>
    </location>
</feature>
<dbReference type="Pfam" id="PF03845">
    <property type="entry name" value="Spore_permease"/>
    <property type="match status" value="1"/>
</dbReference>
<accession>A0A0U1NTJ4</accession>
<dbReference type="PANTHER" id="PTHR34975:SF2">
    <property type="entry name" value="SPORE GERMINATION PROTEIN A2"/>
    <property type="match status" value="1"/>
</dbReference>
<keyword evidence="6 8" id="KW-1133">Transmembrane helix</keyword>
<dbReference type="AlphaFoldDB" id="A0A0U1NTJ4"/>
<dbReference type="InterPro" id="IPR004761">
    <property type="entry name" value="Spore_GerAB"/>
</dbReference>
<evidence type="ECO:0000256" key="4">
    <source>
        <dbReference type="ARBA" id="ARBA00022544"/>
    </source>
</evidence>
<keyword evidence="3" id="KW-0813">Transport</keyword>
<proteinExistence type="inferred from homology"/>
<dbReference type="GO" id="GO:0016020">
    <property type="term" value="C:membrane"/>
    <property type="evidence" value="ECO:0007669"/>
    <property type="project" value="UniProtKB-SubCell"/>
</dbReference>
<feature type="transmembrane region" description="Helical" evidence="8">
    <location>
        <begin position="339"/>
        <end position="357"/>
    </location>
</feature>
<evidence type="ECO:0000256" key="5">
    <source>
        <dbReference type="ARBA" id="ARBA00022692"/>
    </source>
</evidence>
<evidence type="ECO:0000256" key="2">
    <source>
        <dbReference type="ARBA" id="ARBA00007998"/>
    </source>
</evidence>